<dbReference type="InterPro" id="IPR029071">
    <property type="entry name" value="Ubiquitin-like_domsf"/>
</dbReference>
<evidence type="ECO:0000313" key="15">
    <source>
        <dbReference type="EMBL" id="GCC26813.1"/>
    </source>
</evidence>
<dbReference type="InterPro" id="IPR036241">
    <property type="entry name" value="NSFL1C_SEP_dom_sf"/>
</dbReference>
<dbReference type="Gene3D" id="3.30.420.210">
    <property type="entry name" value="SEP domain"/>
    <property type="match status" value="1"/>
</dbReference>
<dbReference type="CDD" id="cd17077">
    <property type="entry name" value="UBX_UBXN11"/>
    <property type="match status" value="1"/>
</dbReference>
<reference evidence="15 16" key="1">
    <citation type="journal article" date="2018" name="Nat. Ecol. Evol.">
        <title>Shark genomes provide insights into elasmobranch evolution and the origin of vertebrates.</title>
        <authorList>
            <person name="Hara Y"/>
            <person name="Yamaguchi K"/>
            <person name="Onimaru K"/>
            <person name="Kadota M"/>
            <person name="Koyanagi M"/>
            <person name="Keeley SD"/>
            <person name="Tatsumi K"/>
            <person name="Tanaka K"/>
            <person name="Motone F"/>
            <person name="Kageyama Y"/>
            <person name="Nozu R"/>
            <person name="Adachi N"/>
            <person name="Nishimura O"/>
            <person name="Nakagawa R"/>
            <person name="Tanegashima C"/>
            <person name="Kiyatake I"/>
            <person name="Matsumoto R"/>
            <person name="Murakumo K"/>
            <person name="Nishida K"/>
            <person name="Terakita A"/>
            <person name="Kuratani S"/>
            <person name="Sato K"/>
            <person name="Hyodo S Kuraku.S."/>
        </authorList>
    </citation>
    <scope>NUCLEOTIDE SEQUENCE [LARGE SCALE GENOMIC DNA]</scope>
</reference>
<evidence type="ECO:0000256" key="3">
    <source>
        <dbReference type="ARBA" id="ARBA00023054"/>
    </source>
</evidence>
<dbReference type="OrthoDB" id="25887at2759"/>
<evidence type="ECO:0000256" key="8">
    <source>
        <dbReference type="ARBA" id="ARBA00075811"/>
    </source>
</evidence>
<evidence type="ECO:0000259" key="14">
    <source>
        <dbReference type="PROSITE" id="PS51399"/>
    </source>
</evidence>
<keyword evidence="16" id="KW-1185">Reference proteome</keyword>
<evidence type="ECO:0000256" key="11">
    <source>
        <dbReference type="SAM" id="MobiDB-lite"/>
    </source>
</evidence>
<dbReference type="PROSITE" id="PS50033">
    <property type="entry name" value="UBX"/>
    <property type="match status" value="1"/>
</dbReference>
<sequence>MSSPLSSLGKLRKVSVLLPELQDHRKQAVCFEKDCYTDDEAALLSEILPPLSWSNSSAASTSSPSQRPKAKDSSISDAELMSTMVKRLTDMEQRVRSQAQEISRKNQKIAVLEEKLSLLQLSNADKPKRKQELEKLHQLQNQVWEMEKFLSDYGMIWVGSEKDETSNVYLKEEEEPQELPNPSELPSHPGDTALKSFQMDFNLVVENIKDLNILAGEGEARVEHITGGARLKRPDPVPLTLFKNGIVMFNGPFRSYDEPSTQYCMQDIMDGYFPSELQNRYPEGVPIKVTDRRDLIFRDRQLHAEFPGMGQTIGGCYTPGVSKQQDCGVVKETSVIPGPKLSVEQFLNKLPKTIIRAGKVIDIRGDIKDILQVPSKPANENTILIETPSLAKLRDRLAFSEENDRGLRNISTLRIKSEDGEKMYIVKMLFSETVGALRSYLNQNRGKQQADYDIISTFPQQVYSDQSKTLEEYGLIPNAMLILRARKPQLLDQEKGALSQDEE</sequence>
<gene>
    <name evidence="15" type="ORF">chiPu_0005233</name>
</gene>
<dbReference type="Proteomes" id="UP000287033">
    <property type="component" value="Unassembled WGS sequence"/>
</dbReference>
<organism evidence="15 16">
    <name type="scientific">Chiloscyllium punctatum</name>
    <name type="common">Brownbanded bambooshark</name>
    <name type="synonym">Hemiscyllium punctatum</name>
    <dbReference type="NCBI Taxonomy" id="137246"/>
    <lineage>
        <taxon>Eukaryota</taxon>
        <taxon>Metazoa</taxon>
        <taxon>Chordata</taxon>
        <taxon>Craniata</taxon>
        <taxon>Vertebrata</taxon>
        <taxon>Chondrichthyes</taxon>
        <taxon>Elasmobranchii</taxon>
        <taxon>Galeomorphii</taxon>
        <taxon>Galeoidea</taxon>
        <taxon>Orectolobiformes</taxon>
        <taxon>Hemiscylliidae</taxon>
        <taxon>Chiloscyllium</taxon>
    </lineage>
</organism>
<evidence type="ECO:0000313" key="16">
    <source>
        <dbReference type="Proteomes" id="UP000287033"/>
    </source>
</evidence>
<dbReference type="PROSITE" id="PS51399">
    <property type="entry name" value="SEP"/>
    <property type="match status" value="1"/>
</dbReference>
<evidence type="ECO:0000256" key="4">
    <source>
        <dbReference type="ARBA" id="ARBA00023212"/>
    </source>
</evidence>
<evidence type="ECO:0000256" key="10">
    <source>
        <dbReference type="SAM" id="Coils"/>
    </source>
</evidence>
<dbReference type="PROSITE" id="PS50053">
    <property type="entry name" value="UBIQUITIN_2"/>
    <property type="match status" value="1"/>
</dbReference>
<feature type="region of interest" description="Disordered" evidence="11">
    <location>
        <begin position="54"/>
        <end position="77"/>
    </location>
</feature>
<dbReference type="GO" id="GO:0043130">
    <property type="term" value="F:ubiquitin binding"/>
    <property type="evidence" value="ECO:0007669"/>
    <property type="project" value="TreeGrafter"/>
</dbReference>
<comment type="subunit">
    <text evidence="6">Interacts with GNA12, GNA13, RND1, RND2 and RND3.</text>
</comment>
<dbReference type="PANTHER" id="PTHR23333">
    <property type="entry name" value="UBX DOMAIN CONTAINING PROTEIN"/>
    <property type="match status" value="1"/>
</dbReference>
<feature type="coiled-coil region" evidence="10">
    <location>
        <begin position="88"/>
        <end position="122"/>
    </location>
</feature>
<evidence type="ECO:0000256" key="6">
    <source>
        <dbReference type="ARBA" id="ARBA00062345"/>
    </source>
</evidence>
<comment type="function">
    <text evidence="5">May be involved in the reorganization of actin cytoskeleton mediated by RND1, RND2 and RND3. Promotes RHOA activation mediated by GNA12 and GNA13.</text>
</comment>
<comment type="subcellular location">
    <subcellularLocation>
        <location evidence="1">Cytoplasm</location>
        <location evidence="1">Cytoskeleton</location>
    </subcellularLocation>
</comment>
<feature type="domain" description="UBX" evidence="12">
    <location>
        <begin position="406"/>
        <end position="483"/>
    </location>
</feature>
<dbReference type="Pfam" id="PF00789">
    <property type="entry name" value="UBX"/>
    <property type="match status" value="1"/>
</dbReference>
<dbReference type="Gene3D" id="3.10.20.90">
    <property type="entry name" value="Phosphatidylinositol 3-kinase Catalytic Subunit, Chain A, domain 1"/>
    <property type="match status" value="1"/>
</dbReference>
<dbReference type="OMA" id="DFELMSA"/>
<dbReference type="PANTHER" id="PTHR23333:SF4">
    <property type="entry name" value="UBX DOMAIN-CONTAINING PROTEIN 11"/>
    <property type="match status" value="1"/>
</dbReference>
<evidence type="ECO:0000259" key="12">
    <source>
        <dbReference type="PROSITE" id="PS50033"/>
    </source>
</evidence>
<keyword evidence="2" id="KW-0963">Cytoplasm</keyword>
<dbReference type="Pfam" id="PF08059">
    <property type="entry name" value="SEP"/>
    <property type="match status" value="1"/>
</dbReference>
<dbReference type="InterPro" id="IPR012989">
    <property type="entry name" value="SEP_domain"/>
</dbReference>
<evidence type="ECO:0000256" key="5">
    <source>
        <dbReference type="ARBA" id="ARBA00059434"/>
    </source>
</evidence>
<evidence type="ECO:0000256" key="7">
    <source>
        <dbReference type="ARBA" id="ARBA00073759"/>
    </source>
</evidence>
<dbReference type="AlphaFoldDB" id="A0A401S8U9"/>
<protein>
    <recommendedName>
        <fullName evidence="7">UBX domain-containing protein 11</fullName>
    </recommendedName>
    <alternativeName>
        <fullName evidence="9">Socius</fullName>
    </alternativeName>
    <alternativeName>
        <fullName evidence="8">UBX domain-containing protein 5</fullName>
    </alternativeName>
</protein>
<dbReference type="EMBL" id="BEZZ01000140">
    <property type="protein sequence ID" value="GCC26813.1"/>
    <property type="molecule type" value="Genomic_DNA"/>
</dbReference>
<dbReference type="SUPFAM" id="SSF54236">
    <property type="entry name" value="Ubiquitin-like"/>
    <property type="match status" value="1"/>
</dbReference>
<evidence type="ECO:0000256" key="9">
    <source>
        <dbReference type="ARBA" id="ARBA00081109"/>
    </source>
</evidence>
<dbReference type="GO" id="GO:0043161">
    <property type="term" value="P:proteasome-mediated ubiquitin-dependent protein catabolic process"/>
    <property type="evidence" value="ECO:0007669"/>
    <property type="project" value="TreeGrafter"/>
</dbReference>
<dbReference type="STRING" id="137246.A0A401S8U9"/>
<feature type="domain" description="Ubiquitin-like" evidence="13">
    <location>
        <begin position="411"/>
        <end position="488"/>
    </location>
</feature>
<evidence type="ECO:0000259" key="13">
    <source>
        <dbReference type="PROSITE" id="PS50053"/>
    </source>
</evidence>
<evidence type="ECO:0000256" key="2">
    <source>
        <dbReference type="ARBA" id="ARBA00022490"/>
    </source>
</evidence>
<keyword evidence="4" id="KW-0206">Cytoskeleton</keyword>
<dbReference type="FunFam" id="3.30.420.210:FF:000003">
    <property type="entry name" value="UBX domain protein 11"/>
    <property type="match status" value="1"/>
</dbReference>
<dbReference type="InterPro" id="IPR001012">
    <property type="entry name" value="UBX_dom"/>
</dbReference>
<dbReference type="SMART" id="SM00553">
    <property type="entry name" value="SEP"/>
    <property type="match status" value="1"/>
</dbReference>
<dbReference type="GO" id="GO:0005856">
    <property type="term" value="C:cytoskeleton"/>
    <property type="evidence" value="ECO:0007669"/>
    <property type="project" value="UniProtKB-SubCell"/>
</dbReference>
<accession>A0A401S8U9</accession>
<evidence type="ECO:0000256" key="1">
    <source>
        <dbReference type="ARBA" id="ARBA00004245"/>
    </source>
</evidence>
<keyword evidence="3 10" id="KW-0175">Coiled coil</keyword>
<feature type="domain" description="SEP" evidence="14">
    <location>
        <begin position="234"/>
        <end position="298"/>
    </location>
</feature>
<proteinExistence type="predicted"/>
<feature type="compositionally biased region" description="Low complexity" evidence="11">
    <location>
        <begin position="54"/>
        <end position="65"/>
    </location>
</feature>
<dbReference type="SUPFAM" id="SSF102848">
    <property type="entry name" value="NSFL1 (p97 ATPase) cofactor p47, SEP domain"/>
    <property type="match status" value="1"/>
</dbReference>
<comment type="caution">
    <text evidence="15">The sequence shown here is derived from an EMBL/GenBank/DDBJ whole genome shotgun (WGS) entry which is preliminary data.</text>
</comment>
<dbReference type="InterPro" id="IPR000626">
    <property type="entry name" value="Ubiquitin-like_dom"/>
</dbReference>
<name>A0A401S8U9_CHIPU</name>